<evidence type="ECO:0000256" key="10">
    <source>
        <dbReference type="RuleBase" id="RU368047"/>
    </source>
</evidence>
<proteinExistence type="inferred from homology"/>
<dbReference type="EC" id="1.14.14.-" evidence="10"/>
<dbReference type="InterPro" id="IPR008069">
    <property type="entry name" value="Cyt_P450_E_grp-I_CYP2D-like"/>
</dbReference>
<evidence type="ECO:0000256" key="4">
    <source>
        <dbReference type="ARBA" id="ARBA00022617"/>
    </source>
</evidence>
<evidence type="ECO:0000256" key="7">
    <source>
        <dbReference type="ARBA" id="ARBA00023004"/>
    </source>
</evidence>
<keyword evidence="14" id="KW-1185">Reference proteome</keyword>
<keyword evidence="4 10" id="KW-0349">Heme</keyword>
<gene>
    <name evidence="13" type="ORF">HPG69_018715</name>
</gene>
<dbReference type="InterPro" id="IPR001128">
    <property type="entry name" value="Cyt_P450"/>
</dbReference>
<dbReference type="SUPFAM" id="SSF48264">
    <property type="entry name" value="Cytochrome P450"/>
    <property type="match status" value="4"/>
</dbReference>
<feature type="region of interest" description="Disordered" evidence="11">
    <location>
        <begin position="88"/>
        <end position="113"/>
    </location>
</feature>
<dbReference type="GO" id="GO:0005506">
    <property type="term" value="F:iron ion binding"/>
    <property type="evidence" value="ECO:0007669"/>
    <property type="project" value="UniProtKB-UniRule"/>
</dbReference>
<feature type="transmembrane region" description="Helical" evidence="12">
    <location>
        <begin position="533"/>
        <end position="554"/>
    </location>
</feature>
<name>A0A7J7EDR4_DICBM</name>
<dbReference type="PRINTS" id="PR00385">
    <property type="entry name" value="P450"/>
</dbReference>
<dbReference type="PANTHER" id="PTHR24300:SF1">
    <property type="entry name" value="CYTOCHROME P450 2D6-RELATED"/>
    <property type="match status" value="1"/>
</dbReference>
<feature type="transmembrane region" description="Helical" evidence="12">
    <location>
        <begin position="278"/>
        <end position="299"/>
    </location>
</feature>
<dbReference type="InterPro" id="IPR036396">
    <property type="entry name" value="Cyt_P450_sf"/>
</dbReference>
<accession>A0A7J7EDR4</accession>
<evidence type="ECO:0000256" key="12">
    <source>
        <dbReference type="SAM" id="Phobius"/>
    </source>
</evidence>
<dbReference type="GO" id="GO:0019369">
    <property type="term" value="P:arachidonate metabolic process"/>
    <property type="evidence" value="ECO:0007669"/>
    <property type="project" value="TreeGrafter"/>
</dbReference>
<comment type="function">
    <text evidence="10">Cytochromes P450 are a group of heme-thiolate monooxygenases. In liver microsomes, this enzyme is involved in an NADPH-dependent electron transport pathway. It oxidizes a variety of structurally unrelated compounds, including steroids, fatty acids, and xenobiotics.</text>
</comment>
<evidence type="ECO:0000256" key="3">
    <source>
        <dbReference type="ARBA" id="ARBA00010617"/>
    </source>
</evidence>
<keyword evidence="6 10" id="KW-0560">Oxidoreductase</keyword>
<keyword evidence="5 10" id="KW-0479">Metal-binding</keyword>
<comment type="cofactor">
    <cofactor evidence="1 10">
        <name>heme</name>
        <dbReference type="ChEBI" id="CHEBI:30413"/>
    </cofactor>
</comment>
<keyword evidence="8 10" id="KW-0503">Monooxygenase</keyword>
<dbReference type="InterPro" id="IPR002401">
    <property type="entry name" value="Cyt_P450_E_grp-I"/>
</dbReference>
<dbReference type="AlphaFoldDB" id="A0A7J7EDR4"/>
<protein>
    <recommendedName>
        <fullName evidence="10">Cytochrome P450</fullName>
        <ecNumber evidence="10">1.14.14.-</ecNumber>
    </recommendedName>
</protein>
<evidence type="ECO:0000256" key="6">
    <source>
        <dbReference type="ARBA" id="ARBA00023002"/>
    </source>
</evidence>
<organism evidence="13 14">
    <name type="scientific">Diceros bicornis minor</name>
    <name type="common">South-central black rhinoceros</name>
    <dbReference type="NCBI Taxonomy" id="77932"/>
    <lineage>
        <taxon>Eukaryota</taxon>
        <taxon>Metazoa</taxon>
        <taxon>Chordata</taxon>
        <taxon>Craniata</taxon>
        <taxon>Vertebrata</taxon>
        <taxon>Euteleostomi</taxon>
        <taxon>Mammalia</taxon>
        <taxon>Eutheria</taxon>
        <taxon>Laurasiatheria</taxon>
        <taxon>Perissodactyla</taxon>
        <taxon>Rhinocerotidae</taxon>
        <taxon>Diceros</taxon>
    </lineage>
</organism>
<keyword evidence="12" id="KW-1133">Transmembrane helix</keyword>
<dbReference type="Pfam" id="PF00067">
    <property type="entry name" value="p450"/>
    <property type="match status" value="4"/>
</dbReference>
<dbReference type="GO" id="GO:0006805">
    <property type="term" value="P:xenobiotic metabolic process"/>
    <property type="evidence" value="ECO:0007669"/>
    <property type="project" value="TreeGrafter"/>
</dbReference>
<sequence>MHQRQHWAPHYPLGPMPLPGLGNLLQVDFQDLSCCFTQFRRCSGDVCSLQLAWTPVVVFKGLAAMREALVYRGEDTSDRPPVPIFQHLGFQPHPEGKQGTGGPRPAGDSPRRADFARYGREWRERRRFSVSTLRNFGMGKNPNALLNNAVGNVIASVSFGDRFEYNDRHFLKLMDLVEEVEKENSFIPQAERGGWKPKLGEEPGESWGPPGGCWDQTGRGEHLSTGRTQGPTSMANTGLVAKVFPGQKALMALLDELAKGNLESSFNDENLCLVVTDMFLAGMVTTSTTLAWALLLMILHPDVQREPSLGAWPCPTEINEVIGQAQQPEMGDQAHMPFTVAVVHELRHRFGDVLSLQLAWTPGVVVSGLAAIHEALVDQSEDTADRPPMPVFEHLGFGPHAEGVPNALLNKAVGNVISSLTFGRLFKYNDSRFIKLLDLADGQLKANSGFLPQVVHTIPVLLHIPGLVDKAFPARMAFMALLNELVVEHRMNQDPAQPPRDLADAFLDEVEKAKGNPKSSFNDENLRMVVADLFFAGIVTTSTTLAWALLLMILHPDVQQEPSLRACLGGMDPRAPGSLSPPYPPTGRRLCLGEPQARMELFLFFTCLLQRFSFSVPAVQPRPSDHGVYGVLCVQRSPVPTEAAMGLLTRETLGPLPMAVAIFLLLVNLMHRQQRWAPRYPPGPIPLPGLGNLLQVDFQDSLYCFTQLRRRFGDVFRLQLV</sequence>
<dbReference type="Proteomes" id="UP000551758">
    <property type="component" value="Unassembled WGS sequence"/>
</dbReference>
<dbReference type="EMBL" id="JACDTQ010003538">
    <property type="protein sequence ID" value="KAF5913831.1"/>
    <property type="molecule type" value="Genomic_DNA"/>
</dbReference>
<dbReference type="PRINTS" id="PR01686">
    <property type="entry name" value="EP450ICYP2D"/>
</dbReference>
<feature type="transmembrane region" description="Helical" evidence="12">
    <location>
        <begin position="652"/>
        <end position="670"/>
    </location>
</feature>
<dbReference type="PANTHER" id="PTHR24300">
    <property type="entry name" value="CYTOCHROME P450 508A4-RELATED"/>
    <property type="match status" value="1"/>
</dbReference>
<keyword evidence="7 10" id="KW-0408">Iron</keyword>
<evidence type="ECO:0000313" key="14">
    <source>
        <dbReference type="Proteomes" id="UP000551758"/>
    </source>
</evidence>
<evidence type="ECO:0000313" key="13">
    <source>
        <dbReference type="EMBL" id="KAF5913831.1"/>
    </source>
</evidence>
<dbReference type="InterPro" id="IPR050182">
    <property type="entry name" value="Cytochrome_P450_fam2"/>
</dbReference>
<comment type="subcellular location">
    <subcellularLocation>
        <location evidence="10">Endoplasmic reticulum membrane</location>
    </subcellularLocation>
    <subcellularLocation>
        <location evidence="10">Microsome membrane</location>
    </subcellularLocation>
    <subcellularLocation>
        <location evidence="2">Membrane</location>
    </subcellularLocation>
</comment>
<comment type="caution">
    <text evidence="13">The sequence shown here is derived from an EMBL/GenBank/DDBJ whole genome shotgun (WGS) entry which is preliminary data.</text>
</comment>
<keyword evidence="12" id="KW-0812">Transmembrane</keyword>
<comment type="similarity">
    <text evidence="3 10">Belongs to the cytochrome P450 family.</text>
</comment>
<dbReference type="GO" id="GO:0016712">
    <property type="term" value="F:oxidoreductase activity, acting on paired donors, with incorporation or reduction of molecular oxygen, reduced flavin or flavoprotein as one donor, and incorporation of one atom of oxygen"/>
    <property type="evidence" value="ECO:0007669"/>
    <property type="project" value="InterPro"/>
</dbReference>
<dbReference type="GO" id="GO:0005789">
    <property type="term" value="C:endoplasmic reticulum membrane"/>
    <property type="evidence" value="ECO:0007669"/>
    <property type="project" value="UniProtKB-SubCell"/>
</dbReference>
<evidence type="ECO:0000256" key="9">
    <source>
        <dbReference type="ARBA" id="ARBA00023136"/>
    </source>
</evidence>
<dbReference type="GO" id="GO:0020037">
    <property type="term" value="F:heme binding"/>
    <property type="evidence" value="ECO:0007669"/>
    <property type="project" value="UniProtKB-UniRule"/>
</dbReference>
<evidence type="ECO:0000256" key="2">
    <source>
        <dbReference type="ARBA" id="ARBA00004370"/>
    </source>
</evidence>
<evidence type="ECO:0000256" key="8">
    <source>
        <dbReference type="ARBA" id="ARBA00023033"/>
    </source>
</evidence>
<evidence type="ECO:0000256" key="1">
    <source>
        <dbReference type="ARBA" id="ARBA00001971"/>
    </source>
</evidence>
<evidence type="ECO:0000256" key="5">
    <source>
        <dbReference type="ARBA" id="ARBA00022723"/>
    </source>
</evidence>
<reference evidence="13 14" key="1">
    <citation type="journal article" date="2020" name="Mol. Biol. Evol.">
        <title>Interspecific Gene Flow and the Evolution of Specialization in Black and White Rhinoceros.</title>
        <authorList>
            <person name="Moodley Y."/>
            <person name="Westbury M.V."/>
            <person name="Russo I.M."/>
            <person name="Gopalakrishnan S."/>
            <person name="Rakotoarivelo A."/>
            <person name="Olsen R.A."/>
            <person name="Prost S."/>
            <person name="Tunstall T."/>
            <person name="Ryder O.A."/>
            <person name="Dalen L."/>
            <person name="Bruford M.W."/>
        </authorList>
    </citation>
    <scope>NUCLEOTIDE SEQUENCE [LARGE SCALE GENOMIC DNA]</scope>
    <source>
        <strain evidence="13">SBR-YM</strain>
        <tissue evidence="13">Skin</tissue>
    </source>
</reference>
<evidence type="ECO:0000256" key="11">
    <source>
        <dbReference type="SAM" id="MobiDB-lite"/>
    </source>
</evidence>
<dbReference type="Gene3D" id="1.10.630.10">
    <property type="entry name" value="Cytochrome P450"/>
    <property type="match status" value="4"/>
</dbReference>
<dbReference type="PRINTS" id="PR00463">
    <property type="entry name" value="EP450I"/>
</dbReference>
<keyword evidence="9 12" id="KW-0472">Membrane</keyword>